<dbReference type="RefSeq" id="WP_328216914.1">
    <property type="nucleotide sequence ID" value="NZ_JARTLI010000002.1"/>
</dbReference>
<organism evidence="2 3">
    <name type="scientific">Anoxybacteroides rupiense</name>
    <dbReference type="NCBI Taxonomy" id="311460"/>
    <lineage>
        <taxon>Bacteria</taxon>
        <taxon>Bacillati</taxon>
        <taxon>Bacillota</taxon>
        <taxon>Bacilli</taxon>
        <taxon>Bacillales</taxon>
        <taxon>Anoxybacillaceae</taxon>
        <taxon>Anoxybacteroides</taxon>
    </lineage>
</organism>
<proteinExistence type="predicted"/>
<dbReference type="CDD" id="cd10227">
    <property type="entry name" value="ASKHA_NBD_ParM-like"/>
    <property type="match status" value="1"/>
</dbReference>
<dbReference type="Gene3D" id="3.30.420.40">
    <property type="match status" value="1"/>
</dbReference>
<dbReference type="Pfam" id="PF17989">
    <property type="entry name" value="ALP_N"/>
    <property type="match status" value="1"/>
</dbReference>
<evidence type="ECO:0000259" key="1">
    <source>
        <dbReference type="Pfam" id="PF17989"/>
    </source>
</evidence>
<evidence type="ECO:0000313" key="3">
    <source>
        <dbReference type="Proteomes" id="UP001339962"/>
    </source>
</evidence>
<comment type="caution">
    <text evidence="2">The sequence shown here is derived from an EMBL/GenBank/DDBJ whole genome shotgun (WGS) entry which is preliminary data.</text>
</comment>
<sequence>MILGIDAGNKRTKVVTAKGAFAFESSIGEYRERKLVQRFGDDDMIFEYQGKRWFAGTLAQYESEFGGSRKGDTKAHEEAKYRILLAIHRYSNEIVNDIVVGQPISRHTDDEKQKIFEMLRGEHIVSVDYGDGMVEKRIIIRHVLVAAEGSAAILSQPQNGLIRIIDIGSGTINFGSVSDMRFIDRDSFTERFGLETSKTKDMSVIARKIANVALEKWDENDHVRLAGGGAIPLRKLLKTYFSNCEILKPVHNNQELPPAFANAVAFYKIGAMLYEGY</sequence>
<name>A0ABD5IR53_9BACL</name>
<gene>
    <name evidence="2" type="ORF">P9850_02180</name>
</gene>
<feature type="domain" description="Actin-like protein N-terminal" evidence="1">
    <location>
        <begin position="4"/>
        <end position="149"/>
    </location>
</feature>
<protein>
    <submittedName>
        <fullName evidence="2">ParM/StbA family protein</fullName>
    </submittedName>
</protein>
<dbReference type="Proteomes" id="UP001339962">
    <property type="component" value="Unassembled WGS sequence"/>
</dbReference>
<dbReference type="EMBL" id="JARTLI010000002">
    <property type="protein sequence ID" value="MED5050678.1"/>
    <property type="molecule type" value="Genomic_DNA"/>
</dbReference>
<evidence type="ECO:0000313" key="2">
    <source>
        <dbReference type="EMBL" id="MED5050678.1"/>
    </source>
</evidence>
<reference evidence="2 3" key="1">
    <citation type="submission" date="2023-03" db="EMBL/GenBank/DDBJ databases">
        <title>Bacillus Genome Sequencing.</title>
        <authorList>
            <person name="Dunlap C."/>
        </authorList>
    </citation>
    <scope>NUCLEOTIDE SEQUENCE [LARGE SCALE GENOMIC DNA]</scope>
    <source>
        <strain evidence="2 3">NRS-38</strain>
    </source>
</reference>
<dbReference type="InterPro" id="IPR040607">
    <property type="entry name" value="ALP_N"/>
</dbReference>
<accession>A0ABD5IR53</accession>
<dbReference type="InterPro" id="IPR043129">
    <property type="entry name" value="ATPase_NBD"/>
</dbReference>
<dbReference type="SUPFAM" id="SSF53067">
    <property type="entry name" value="Actin-like ATPase domain"/>
    <property type="match status" value="1"/>
</dbReference>
<dbReference type="AlphaFoldDB" id="A0ABD5IR53"/>